<dbReference type="EMBL" id="JBHUGZ010000016">
    <property type="protein sequence ID" value="MFD1985483.1"/>
    <property type="molecule type" value="Genomic_DNA"/>
</dbReference>
<reference evidence="3" key="1">
    <citation type="journal article" date="2019" name="Int. J. Syst. Evol. Microbiol.">
        <title>The Global Catalogue of Microorganisms (GCM) 10K type strain sequencing project: providing services to taxonomists for standard genome sequencing and annotation.</title>
        <authorList>
            <consortium name="The Broad Institute Genomics Platform"/>
            <consortium name="The Broad Institute Genome Sequencing Center for Infectious Disease"/>
            <person name="Wu L."/>
            <person name="Ma J."/>
        </authorList>
    </citation>
    <scope>NUCLEOTIDE SEQUENCE [LARGE SCALE GENOMIC DNA]</scope>
    <source>
        <strain evidence="3">CGMCC 1.16225</strain>
    </source>
</reference>
<name>A0ABW4UG23_9HYPH</name>
<keyword evidence="3" id="KW-1185">Reference proteome</keyword>
<sequence length="64" mass="7487">MQNLKTRYATVTRAAKEAIKQRKEEPRSREEQRVFDAFRKQAKAAYSTLKPTAENRHPTGRPSR</sequence>
<feature type="compositionally biased region" description="Basic and acidic residues" evidence="1">
    <location>
        <begin position="14"/>
        <end position="39"/>
    </location>
</feature>
<gene>
    <name evidence="2" type="ORF">ACFSOZ_23615</name>
</gene>
<evidence type="ECO:0000313" key="3">
    <source>
        <dbReference type="Proteomes" id="UP001597405"/>
    </source>
</evidence>
<evidence type="ECO:0000313" key="2">
    <source>
        <dbReference type="EMBL" id="MFD1985483.1"/>
    </source>
</evidence>
<comment type="caution">
    <text evidence="2">The sequence shown here is derived from an EMBL/GenBank/DDBJ whole genome shotgun (WGS) entry which is preliminary data.</text>
</comment>
<dbReference type="Proteomes" id="UP001597405">
    <property type="component" value="Unassembled WGS sequence"/>
</dbReference>
<protein>
    <submittedName>
        <fullName evidence="2">Uncharacterized protein</fullName>
    </submittedName>
</protein>
<feature type="region of interest" description="Disordered" evidence="1">
    <location>
        <begin position="1"/>
        <end position="64"/>
    </location>
</feature>
<proteinExistence type="predicted"/>
<evidence type="ECO:0000256" key="1">
    <source>
        <dbReference type="SAM" id="MobiDB-lite"/>
    </source>
</evidence>
<organism evidence="2 3">
    <name type="scientific">Mesorhizobium newzealandense</name>
    <dbReference type="NCBI Taxonomy" id="1300302"/>
    <lineage>
        <taxon>Bacteria</taxon>
        <taxon>Pseudomonadati</taxon>
        <taxon>Pseudomonadota</taxon>
        <taxon>Alphaproteobacteria</taxon>
        <taxon>Hyphomicrobiales</taxon>
        <taxon>Phyllobacteriaceae</taxon>
        <taxon>Mesorhizobium</taxon>
    </lineage>
</organism>
<accession>A0ABW4UG23</accession>
<dbReference type="RefSeq" id="WP_352479091.1">
    <property type="nucleotide sequence ID" value="NZ_JBHUGZ010000016.1"/>
</dbReference>